<dbReference type="InterPro" id="IPR017850">
    <property type="entry name" value="Alkaline_phosphatase_core_sf"/>
</dbReference>
<dbReference type="GO" id="GO:0046872">
    <property type="term" value="F:metal ion binding"/>
    <property type="evidence" value="ECO:0007669"/>
    <property type="project" value="UniProtKB-KW"/>
</dbReference>
<evidence type="ECO:0000256" key="2">
    <source>
        <dbReference type="ARBA" id="ARBA00022801"/>
    </source>
</evidence>
<name>A0A840IHZ4_9ACTN</name>
<feature type="compositionally biased region" description="Basic and acidic residues" evidence="3">
    <location>
        <begin position="129"/>
        <end position="138"/>
    </location>
</feature>
<dbReference type="EC" id="3.1.6.6" evidence="5"/>
<dbReference type="InterPro" id="IPR000917">
    <property type="entry name" value="Sulfatase_N"/>
</dbReference>
<feature type="region of interest" description="Disordered" evidence="3">
    <location>
        <begin position="116"/>
        <end position="138"/>
    </location>
</feature>
<feature type="compositionally biased region" description="Polar residues" evidence="3">
    <location>
        <begin position="117"/>
        <end position="126"/>
    </location>
</feature>
<dbReference type="GO" id="GO:0047753">
    <property type="term" value="F:choline-sulfatase activity"/>
    <property type="evidence" value="ECO:0007669"/>
    <property type="project" value="UniProtKB-EC"/>
</dbReference>
<dbReference type="PANTHER" id="PTHR45953">
    <property type="entry name" value="IDURONATE 2-SULFATASE"/>
    <property type="match status" value="1"/>
</dbReference>
<protein>
    <submittedName>
        <fullName evidence="5">Choline-sulfatase</fullName>
        <ecNumber evidence="5">3.1.6.6</ecNumber>
    </submittedName>
</protein>
<proteinExistence type="predicted"/>
<dbReference type="Proteomes" id="UP000585272">
    <property type="component" value="Unassembled WGS sequence"/>
</dbReference>
<dbReference type="Gene3D" id="3.40.720.10">
    <property type="entry name" value="Alkaline Phosphatase, subunit A"/>
    <property type="match status" value="1"/>
</dbReference>
<dbReference type="Pfam" id="PF00884">
    <property type="entry name" value="Sulfatase"/>
    <property type="match status" value="1"/>
</dbReference>
<reference evidence="5 6" key="1">
    <citation type="submission" date="2020-08" db="EMBL/GenBank/DDBJ databases">
        <title>Genomic Encyclopedia of Archaeal and Bacterial Type Strains, Phase II (KMG-II): from individual species to whole genera.</title>
        <authorList>
            <person name="Goeker M."/>
        </authorList>
    </citation>
    <scope>NUCLEOTIDE SEQUENCE [LARGE SCALE GENOMIC DNA]</scope>
    <source>
        <strain evidence="5 6">DSM 23288</strain>
    </source>
</reference>
<dbReference type="AlphaFoldDB" id="A0A840IHZ4"/>
<keyword evidence="1" id="KW-0479">Metal-binding</keyword>
<comment type="caution">
    <text evidence="5">The sequence shown here is derived from an EMBL/GenBank/DDBJ whole genome shotgun (WGS) entry which is preliminary data.</text>
</comment>
<sequence>MADEYRFPPAYESAATRAFRSRHLTAEETLRDSGLEFNSHYIMTAACAPSRTSFFTGQYPPLHGVSQTDGIAKGAADSDMHWLDPDTVPTLGDYFRAGGYETYYKGKWHVSHADLTTPGTHQSLPSYDQRGRRDPRAERTYLRANRLDGYGFDGWIGPEPHGDDPLNSGSSARGAGGRDAQYAGQTVDLLRALSKRRGQQAPWLVVSSFVNPHDIAAWGSFTKRLPDWNLTGQLEGTDVPSDLFDEAMYAATSREDLRGKPTCQRSYVATYPKMLQPSPNTLEYQRFYYQLMQNVNREIQKVLDQLAADPQMAADTIVIFTSDHGDMLGAHGGMHQKWHQAYEETTHVPFIVHNPRLFSGRQRADVLTSHADVLPTLLGLAGLNEGKLRGKLERTHTEVHPLVGRDLSKFILGKAGAATVDDPVYFMTDDDPSQGEHQVSISRRMYESVVQPNHVETIVTQLRTGPGGALETWKYSRYYDTEQYWSDPGSGGGRGRDGGKDVVTLLRGNVERRGGKAAVTTVKRRPAREQFEAYNLARDPLELDNLVHSRDPAVRVTLTRLGRTLKQQRAAKRKTPSTGSVPGQAKP</sequence>
<evidence type="ECO:0000259" key="4">
    <source>
        <dbReference type="Pfam" id="PF00884"/>
    </source>
</evidence>
<evidence type="ECO:0000256" key="3">
    <source>
        <dbReference type="SAM" id="MobiDB-lite"/>
    </source>
</evidence>
<keyword evidence="6" id="KW-1185">Reference proteome</keyword>
<feature type="region of interest" description="Disordered" evidence="3">
    <location>
        <begin position="565"/>
        <end position="587"/>
    </location>
</feature>
<evidence type="ECO:0000313" key="6">
    <source>
        <dbReference type="Proteomes" id="UP000585272"/>
    </source>
</evidence>
<dbReference type="EMBL" id="JACHNU010000008">
    <property type="protein sequence ID" value="MBB4664592.1"/>
    <property type="molecule type" value="Genomic_DNA"/>
</dbReference>
<evidence type="ECO:0000313" key="5">
    <source>
        <dbReference type="EMBL" id="MBB4664592.1"/>
    </source>
</evidence>
<feature type="domain" description="Sulfatase N-terminal" evidence="4">
    <location>
        <begin position="28"/>
        <end position="382"/>
    </location>
</feature>
<gene>
    <name evidence="5" type="ORF">BDZ31_004207</name>
</gene>
<evidence type="ECO:0000256" key="1">
    <source>
        <dbReference type="ARBA" id="ARBA00022723"/>
    </source>
</evidence>
<organism evidence="5 6">
    <name type="scientific">Conexibacter arvalis</name>
    <dbReference type="NCBI Taxonomy" id="912552"/>
    <lineage>
        <taxon>Bacteria</taxon>
        <taxon>Bacillati</taxon>
        <taxon>Actinomycetota</taxon>
        <taxon>Thermoleophilia</taxon>
        <taxon>Solirubrobacterales</taxon>
        <taxon>Conexibacteraceae</taxon>
        <taxon>Conexibacter</taxon>
    </lineage>
</organism>
<feature type="region of interest" description="Disordered" evidence="3">
    <location>
        <begin position="154"/>
        <end position="180"/>
    </location>
</feature>
<dbReference type="PANTHER" id="PTHR45953:SF1">
    <property type="entry name" value="IDURONATE 2-SULFATASE"/>
    <property type="match status" value="1"/>
</dbReference>
<dbReference type="GO" id="GO:0005737">
    <property type="term" value="C:cytoplasm"/>
    <property type="evidence" value="ECO:0007669"/>
    <property type="project" value="TreeGrafter"/>
</dbReference>
<keyword evidence="2 5" id="KW-0378">Hydrolase</keyword>
<dbReference type="SUPFAM" id="SSF53649">
    <property type="entry name" value="Alkaline phosphatase-like"/>
    <property type="match status" value="1"/>
</dbReference>
<accession>A0A840IHZ4</accession>